<organism evidence="2 3">
    <name type="scientific">Paenibacillus uliginis N3/975</name>
    <dbReference type="NCBI Taxonomy" id="1313296"/>
    <lineage>
        <taxon>Bacteria</taxon>
        <taxon>Bacillati</taxon>
        <taxon>Bacillota</taxon>
        <taxon>Bacilli</taxon>
        <taxon>Bacillales</taxon>
        <taxon>Paenibacillaceae</taxon>
        <taxon>Paenibacillus</taxon>
    </lineage>
</organism>
<name>A0A1X7HI23_9BACL</name>
<keyword evidence="2" id="KW-0808">Transferase</keyword>
<dbReference type="EMBL" id="LT840184">
    <property type="protein sequence ID" value="SMF87074.1"/>
    <property type="molecule type" value="Genomic_DNA"/>
</dbReference>
<dbReference type="AlphaFoldDB" id="A0A1X7HI23"/>
<keyword evidence="3" id="KW-1185">Reference proteome</keyword>
<protein>
    <submittedName>
        <fullName evidence="2">Predicted N-acetyltransferase YhbS</fullName>
    </submittedName>
</protein>
<reference evidence="2 3" key="1">
    <citation type="submission" date="2017-04" db="EMBL/GenBank/DDBJ databases">
        <authorList>
            <person name="Afonso C.L."/>
            <person name="Miller P.J."/>
            <person name="Scott M.A."/>
            <person name="Spackman E."/>
            <person name="Goraichik I."/>
            <person name="Dimitrov K.M."/>
            <person name="Suarez D.L."/>
            <person name="Swayne D.E."/>
        </authorList>
    </citation>
    <scope>NUCLEOTIDE SEQUENCE [LARGE SCALE GENOMIC DNA]</scope>
    <source>
        <strain evidence="2 3">N3/975</strain>
    </source>
</reference>
<gene>
    <name evidence="2" type="ORF">SAMN05661091_3608</name>
</gene>
<dbReference type="GO" id="GO:0016747">
    <property type="term" value="F:acyltransferase activity, transferring groups other than amino-acyl groups"/>
    <property type="evidence" value="ECO:0007669"/>
    <property type="project" value="InterPro"/>
</dbReference>
<dbReference type="PROSITE" id="PS51186">
    <property type="entry name" value="GNAT"/>
    <property type="match status" value="1"/>
</dbReference>
<dbReference type="Proteomes" id="UP000192940">
    <property type="component" value="Chromosome I"/>
</dbReference>
<dbReference type="Pfam" id="PF13527">
    <property type="entry name" value="Acetyltransf_9"/>
    <property type="match status" value="1"/>
</dbReference>
<feature type="domain" description="N-acetyltransferase" evidence="1">
    <location>
        <begin position="1"/>
        <end position="150"/>
    </location>
</feature>
<dbReference type="CDD" id="cd04301">
    <property type="entry name" value="NAT_SF"/>
    <property type="match status" value="1"/>
</dbReference>
<evidence type="ECO:0000259" key="1">
    <source>
        <dbReference type="PROSITE" id="PS51186"/>
    </source>
</evidence>
<dbReference type="InterPro" id="IPR000182">
    <property type="entry name" value="GNAT_dom"/>
</dbReference>
<dbReference type="Gene3D" id="3.40.630.30">
    <property type="match status" value="1"/>
</dbReference>
<dbReference type="InterPro" id="IPR016181">
    <property type="entry name" value="Acyl_CoA_acyltransferase"/>
</dbReference>
<evidence type="ECO:0000313" key="3">
    <source>
        <dbReference type="Proteomes" id="UP000192940"/>
    </source>
</evidence>
<dbReference type="SUPFAM" id="SSF55729">
    <property type="entry name" value="Acyl-CoA N-acyltransferases (Nat)"/>
    <property type="match status" value="1"/>
</dbReference>
<accession>A0A1X7HI23</accession>
<dbReference type="STRING" id="1313296.SAMN05661091_3608"/>
<sequence length="171" mass="19442">MIRTEEIQDYSQVEQLLKSAFKSEAEPRLVERIRSSVIFIPELSIVSETDGHITGHIMLSIAEVIDDDQSYRVACLAPLAVEPTLQRKGIGGALIREALNRCQQFNIPLVFLIGHPSYYPQFGFVKAGHYGFQLKQFEVPEEVFMVYEIEAGALNRLKGEFRYSDAFLDLE</sequence>
<evidence type="ECO:0000313" key="2">
    <source>
        <dbReference type="EMBL" id="SMF87074.1"/>
    </source>
</evidence>
<dbReference type="RefSeq" id="WP_208914439.1">
    <property type="nucleotide sequence ID" value="NZ_LT840184.1"/>
</dbReference>
<proteinExistence type="predicted"/>